<reference evidence="1 2" key="1">
    <citation type="submission" date="2016-11" db="EMBL/GenBank/DDBJ databases">
        <title>The macronuclear genome of Stentor coeruleus: a giant cell with tiny introns.</title>
        <authorList>
            <person name="Slabodnick M."/>
            <person name="Ruby J.G."/>
            <person name="Reiff S.B."/>
            <person name="Swart E.C."/>
            <person name="Gosai S."/>
            <person name="Prabakaran S."/>
            <person name="Witkowska E."/>
            <person name="Larue G.E."/>
            <person name="Fisher S."/>
            <person name="Freeman R.M."/>
            <person name="Gunawardena J."/>
            <person name="Chu W."/>
            <person name="Stover N.A."/>
            <person name="Gregory B.D."/>
            <person name="Nowacki M."/>
            <person name="Derisi J."/>
            <person name="Roy S.W."/>
            <person name="Marshall W.F."/>
            <person name="Sood P."/>
        </authorList>
    </citation>
    <scope>NUCLEOTIDE SEQUENCE [LARGE SCALE GENOMIC DNA]</scope>
    <source>
        <strain evidence="1">WM001</strain>
    </source>
</reference>
<evidence type="ECO:0000313" key="1">
    <source>
        <dbReference type="EMBL" id="OMJ75825.1"/>
    </source>
</evidence>
<organism evidence="1 2">
    <name type="scientific">Stentor coeruleus</name>
    <dbReference type="NCBI Taxonomy" id="5963"/>
    <lineage>
        <taxon>Eukaryota</taxon>
        <taxon>Sar</taxon>
        <taxon>Alveolata</taxon>
        <taxon>Ciliophora</taxon>
        <taxon>Postciliodesmatophora</taxon>
        <taxon>Heterotrichea</taxon>
        <taxon>Heterotrichida</taxon>
        <taxon>Stentoridae</taxon>
        <taxon>Stentor</taxon>
    </lineage>
</organism>
<evidence type="ECO:0000313" key="2">
    <source>
        <dbReference type="Proteomes" id="UP000187209"/>
    </source>
</evidence>
<keyword evidence="2" id="KW-1185">Reference proteome</keyword>
<accession>A0A1R2BGR3</accession>
<comment type="caution">
    <text evidence="1">The sequence shown here is derived from an EMBL/GenBank/DDBJ whole genome shotgun (WGS) entry which is preliminary data.</text>
</comment>
<dbReference type="EMBL" id="MPUH01000667">
    <property type="protein sequence ID" value="OMJ75825.1"/>
    <property type="molecule type" value="Genomic_DNA"/>
</dbReference>
<gene>
    <name evidence="1" type="ORF">SteCoe_24965</name>
</gene>
<protein>
    <submittedName>
        <fullName evidence="1">Uncharacterized protein</fullName>
    </submittedName>
</protein>
<dbReference type="Proteomes" id="UP000187209">
    <property type="component" value="Unassembled WGS sequence"/>
</dbReference>
<proteinExistence type="predicted"/>
<dbReference type="AlphaFoldDB" id="A0A1R2BGR3"/>
<sequence>MATRRFIDFVKNDLKTSNVTTMAPALVTKGTDAERTEIFDYFKNTQHADVKCYAIAVLLIKVNLEPCILSENIVILEKSFMLIDKYPHAKNLILYEIALAL</sequence>
<name>A0A1R2BGR3_9CILI</name>